<dbReference type="GO" id="GO:0016787">
    <property type="term" value="F:hydrolase activity"/>
    <property type="evidence" value="ECO:0007669"/>
    <property type="project" value="UniProtKB-UniRule"/>
</dbReference>
<dbReference type="InterPro" id="IPR014016">
    <property type="entry name" value="UvrD-like_ATP-bd"/>
</dbReference>
<dbReference type="PROSITE" id="PS51198">
    <property type="entry name" value="UVRD_HELICASE_ATP_BIND"/>
    <property type="match status" value="1"/>
</dbReference>
<dbReference type="AlphaFoldDB" id="A0A5R9GCT9"/>
<comment type="caution">
    <text evidence="8">The sequence shown here is derived from an EMBL/GenBank/DDBJ whole genome shotgun (WGS) entry which is preliminary data.</text>
</comment>
<dbReference type="GO" id="GO:0003677">
    <property type="term" value="F:DNA binding"/>
    <property type="evidence" value="ECO:0007669"/>
    <property type="project" value="InterPro"/>
</dbReference>
<dbReference type="SUPFAM" id="SSF52540">
    <property type="entry name" value="P-loop containing nucleoside triphosphate hydrolases"/>
    <property type="match status" value="1"/>
</dbReference>
<feature type="domain" description="UvrD-like helicase ATP-binding" evidence="7">
    <location>
        <begin position="192"/>
        <end position="581"/>
    </location>
</feature>
<evidence type="ECO:0000313" key="9">
    <source>
        <dbReference type="Proteomes" id="UP000309676"/>
    </source>
</evidence>
<dbReference type="GO" id="GO:0043138">
    <property type="term" value="F:3'-5' DNA helicase activity"/>
    <property type="evidence" value="ECO:0007669"/>
    <property type="project" value="TreeGrafter"/>
</dbReference>
<evidence type="ECO:0000256" key="6">
    <source>
        <dbReference type="SAM" id="MobiDB-lite"/>
    </source>
</evidence>
<sequence length="746" mass="84616">MLSNESYSERRGETSGMTYEEQLSTEREFLDRVRRHIERQIESGSAGIKLTDDFTELALNAIRQKELDQLFKSRTRPFFAKVDFQEREQPDRERAYIGRFGLFDRATMEPIVLDWRSPMANLYYEHSFREVPVDVKLGKRLLFDVSNKRQFEMDKDELTRFYDMSAETGTNRLLIERLEQRGEQKLKDIVETIQAEQNAVLRAEAGQALIVQGAAGSGKTTIALHRLAFLAYAYRDRGAFDNFLIIAPNRLFIDYISDVLPDLGIEGVVQTTWEEALCGFIPLPKGYKFADAAGKTALFLEAERGADAERLATVKLASRLRGSMATKSLLDRYVERRIESTVPETDLALSKTHKMTAEEVRRKFHVDFRHYPYMQRRKRLIQALTQWKDDCAREAARVLESRVKSGQYAATEKRVAEVRAQYDRKLAEYVETVKSVELVSFYRNIVTKPANVAKWMAEAGLAGEGVDAERVAAYFAERKEMHKQELEWDDLAPLFYLAYRFYGLGKTRAYSHIIVDEAQDFSPFQLHALSALSAAGSMSILGDLAQSIYPYRGLTDWNVLKEGVFPGKVSIERLKKSYRSTVEIMTVANAVLSHWDNPHVTPAEPVLRHGETPAAARTSNEEEGLRTIADRLAALRAQGMHNVAVIDKTTARCRDVHRRLTALGVEGAHLIEGKAGKYEGGVSVVPVYLSKGMEFDAVLLVNPAEAAYDPAVPEDVKLLYVACTRALHRLEAYHWDELTPLLRGAM</sequence>
<dbReference type="Pfam" id="PF13538">
    <property type="entry name" value="UvrD_C_2"/>
    <property type="match status" value="1"/>
</dbReference>
<dbReference type="GO" id="GO:0005829">
    <property type="term" value="C:cytosol"/>
    <property type="evidence" value="ECO:0007669"/>
    <property type="project" value="TreeGrafter"/>
</dbReference>
<keyword evidence="3 5" id="KW-0347">Helicase</keyword>
<dbReference type="PANTHER" id="PTHR11070:SF17">
    <property type="entry name" value="DNA HELICASE IV"/>
    <property type="match status" value="1"/>
</dbReference>
<organism evidence="8 9">
    <name type="scientific">Paenibacillus antri</name>
    <dbReference type="NCBI Taxonomy" id="2582848"/>
    <lineage>
        <taxon>Bacteria</taxon>
        <taxon>Bacillati</taxon>
        <taxon>Bacillota</taxon>
        <taxon>Bacilli</taxon>
        <taxon>Bacillales</taxon>
        <taxon>Paenibacillaceae</taxon>
        <taxon>Paenibacillus</taxon>
    </lineage>
</organism>
<keyword evidence="1 5" id="KW-0547">Nucleotide-binding</keyword>
<proteinExistence type="predicted"/>
<dbReference type="GO" id="GO:0005524">
    <property type="term" value="F:ATP binding"/>
    <property type="evidence" value="ECO:0007669"/>
    <property type="project" value="UniProtKB-UniRule"/>
</dbReference>
<feature type="binding site" evidence="5">
    <location>
        <begin position="213"/>
        <end position="220"/>
    </location>
    <ligand>
        <name>ATP</name>
        <dbReference type="ChEBI" id="CHEBI:30616"/>
    </ligand>
</feature>
<keyword evidence="2 5" id="KW-0378">Hydrolase</keyword>
<dbReference type="InterPro" id="IPR000212">
    <property type="entry name" value="DNA_helicase_UvrD/REP"/>
</dbReference>
<gene>
    <name evidence="8" type="ORF">FE782_26560</name>
</gene>
<dbReference type="GO" id="GO:0000725">
    <property type="term" value="P:recombinational repair"/>
    <property type="evidence" value="ECO:0007669"/>
    <property type="project" value="TreeGrafter"/>
</dbReference>
<dbReference type="InterPro" id="IPR027785">
    <property type="entry name" value="UvrD-like_helicase_C"/>
</dbReference>
<name>A0A5R9GCT9_9BACL</name>
<evidence type="ECO:0000256" key="2">
    <source>
        <dbReference type="ARBA" id="ARBA00022801"/>
    </source>
</evidence>
<keyword evidence="9" id="KW-1185">Reference proteome</keyword>
<evidence type="ECO:0000256" key="5">
    <source>
        <dbReference type="PROSITE-ProRule" id="PRU00560"/>
    </source>
</evidence>
<evidence type="ECO:0000256" key="4">
    <source>
        <dbReference type="ARBA" id="ARBA00022840"/>
    </source>
</evidence>
<dbReference type="EMBL" id="VCIW01000023">
    <property type="protein sequence ID" value="TLS49195.1"/>
    <property type="molecule type" value="Genomic_DNA"/>
</dbReference>
<dbReference type="PANTHER" id="PTHR11070">
    <property type="entry name" value="UVRD / RECB / PCRA DNA HELICASE FAMILY MEMBER"/>
    <property type="match status" value="1"/>
</dbReference>
<feature type="region of interest" description="Disordered" evidence="6">
    <location>
        <begin position="1"/>
        <end position="21"/>
    </location>
</feature>
<dbReference type="InterPro" id="IPR027417">
    <property type="entry name" value="P-loop_NTPase"/>
</dbReference>
<dbReference type="Pfam" id="PF00580">
    <property type="entry name" value="UvrD-helicase"/>
    <property type="match status" value="1"/>
</dbReference>
<dbReference type="Proteomes" id="UP000309676">
    <property type="component" value="Unassembled WGS sequence"/>
</dbReference>
<protein>
    <recommendedName>
        <fullName evidence="7">UvrD-like helicase ATP-binding domain-containing protein</fullName>
    </recommendedName>
</protein>
<dbReference type="Gene3D" id="3.40.50.300">
    <property type="entry name" value="P-loop containing nucleotide triphosphate hydrolases"/>
    <property type="match status" value="2"/>
</dbReference>
<evidence type="ECO:0000313" key="8">
    <source>
        <dbReference type="EMBL" id="TLS49195.1"/>
    </source>
</evidence>
<accession>A0A5R9GCT9</accession>
<evidence type="ECO:0000259" key="7">
    <source>
        <dbReference type="PROSITE" id="PS51198"/>
    </source>
</evidence>
<evidence type="ECO:0000256" key="1">
    <source>
        <dbReference type="ARBA" id="ARBA00022741"/>
    </source>
</evidence>
<reference evidence="8 9" key="1">
    <citation type="submission" date="2019-05" db="EMBL/GenBank/DDBJ databases">
        <authorList>
            <person name="Narsing Rao M.P."/>
            <person name="Li W.J."/>
        </authorList>
    </citation>
    <scope>NUCLEOTIDE SEQUENCE [LARGE SCALE GENOMIC DNA]</scope>
    <source>
        <strain evidence="8 9">SYSU_K30003</strain>
    </source>
</reference>
<evidence type="ECO:0000256" key="3">
    <source>
        <dbReference type="ARBA" id="ARBA00022806"/>
    </source>
</evidence>
<keyword evidence="4 5" id="KW-0067">ATP-binding</keyword>